<evidence type="ECO:0000259" key="2">
    <source>
        <dbReference type="PROSITE" id="PS51880"/>
    </source>
</evidence>
<dbReference type="PANTHER" id="PTHR11451">
    <property type="entry name" value="THREONINE-TRNA LIGASE"/>
    <property type="match status" value="1"/>
</dbReference>
<evidence type="ECO:0000313" key="4">
    <source>
        <dbReference type="Proteomes" id="UP001359485"/>
    </source>
</evidence>
<dbReference type="EMBL" id="JAWJWF010000004">
    <property type="protein sequence ID" value="KAK6633191.1"/>
    <property type="molecule type" value="Genomic_DNA"/>
</dbReference>
<keyword evidence="1" id="KW-0648">Protein biosynthesis</keyword>
<sequence length="356" mass="40412">MVFIAKQILQTLFSPQRLNLVERLNSKKYCSSLASIPQITEKMNYLFSNEQKRQLEDVGRVEKISVDVSGPPENVTLVMNNEISTPSDCCKHISEGLCQQAALALINDKILWDMHRPLPGNCNVKFLTFKDDNPYNLNKVFWRTGSFVLGAVLSKAFKDTVTLHLHSFPPPYFKSGSFIYDVFMNVADWKPSPEELRILTTEFLSFVRENHKIERLRVKKAIAAEIFEDNPFKAAQIPQICAEAEDHSVTLYRVGDHIDISVGPMVADTSFFGRCAVTAVHQISPNGLFRFQAVALPKGIMLNSFAFQIVARRAEKLNEADFPEQPTEPYAEWTNKRIPPNNSLTNVPKSIYENRL</sequence>
<name>A0ABR1B0Y7_POLSC</name>
<organism evidence="3 4">
    <name type="scientific">Polyplax serrata</name>
    <name type="common">Common mouse louse</name>
    <dbReference type="NCBI Taxonomy" id="468196"/>
    <lineage>
        <taxon>Eukaryota</taxon>
        <taxon>Metazoa</taxon>
        <taxon>Ecdysozoa</taxon>
        <taxon>Arthropoda</taxon>
        <taxon>Hexapoda</taxon>
        <taxon>Insecta</taxon>
        <taxon>Pterygota</taxon>
        <taxon>Neoptera</taxon>
        <taxon>Paraneoptera</taxon>
        <taxon>Psocodea</taxon>
        <taxon>Troctomorpha</taxon>
        <taxon>Phthiraptera</taxon>
        <taxon>Anoplura</taxon>
        <taxon>Polyplacidae</taxon>
        <taxon>Polyplax</taxon>
    </lineage>
</organism>
<dbReference type="Proteomes" id="UP001359485">
    <property type="component" value="Unassembled WGS sequence"/>
</dbReference>
<dbReference type="InterPro" id="IPR012675">
    <property type="entry name" value="Beta-grasp_dom_sf"/>
</dbReference>
<dbReference type="SUPFAM" id="SSF55186">
    <property type="entry name" value="ThrRS/AlaRS common domain"/>
    <property type="match status" value="1"/>
</dbReference>
<dbReference type="PROSITE" id="PS51880">
    <property type="entry name" value="TGS"/>
    <property type="match status" value="1"/>
</dbReference>
<dbReference type="Gene3D" id="3.10.20.30">
    <property type="match status" value="1"/>
</dbReference>
<dbReference type="InterPro" id="IPR018163">
    <property type="entry name" value="Thr/Ala-tRNA-synth_IIc_edit"/>
</dbReference>
<dbReference type="Gene3D" id="3.30.980.10">
    <property type="entry name" value="Threonyl-trna Synthetase, Chain A, domain 2"/>
    <property type="match status" value="1"/>
</dbReference>
<evidence type="ECO:0000313" key="3">
    <source>
        <dbReference type="EMBL" id="KAK6633191.1"/>
    </source>
</evidence>
<feature type="domain" description="TGS" evidence="2">
    <location>
        <begin position="62"/>
        <end position="128"/>
    </location>
</feature>
<dbReference type="PANTHER" id="PTHR11451:SF44">
    <property type="entry name" value="THREONINE--TRNA LIGASE, CHLOROPLASTIC_MITOCHONDRIAL 2"/>
    <property type="match status" value="1"/>
</dbReference>
<dbReference type="InterPro" id="IPR004095">
    <property type="entry name" value="TGS"/>
</dbReference>
<reference evidence="3 4" key="1">
    <citation type="submission" date="2023-09" db="EMBL/GenBank/DDBJ databases">
        <title>Genomes of two closely related lineages of the louse Polyplax serrata with different host specificities.</title>
        <authorList>
            <person name="Martinu J."/>
            <person name="Tarabai H."/>
            <person name="Stefka J."/>
            <person name="Hypsa V."/>
        </authorList>
    </citation>
    <scope>NUCLEOTIDE SEQUENCE [LARGE SCALE GENOMIC DNA]</scope>
    <source>
        <strain evidence="3">98ZLc_SE</strain>
    </source>
</reference>
<evidence type="ECO:0000256" key="1">
    <source>
        <dbReference type="ARBA" id="ARBA00022917"/>
    </source>
</evidence>
<proteinExistence type="predicted"/>
<accession>A0ABR1B0Y7</accession>
<dbReference type="Pfam" id="PF02824">
    <property type="entry name" value="TGS"/>
    <property type="match status" value="1"/>
</dbReference>
<protein>
    <recommendedName>
        <fullName evidence="2">TGS domain-containing protein</fullName>
    </recommendedName>
</protein>
<keyword evidence="4" id="KW-1185">Reference proteome</keyword>
<comment type="caution">
    <text evidence="3">The sequence shown here is derived from an EMBL/GenBank/DDBJ whole genome shotgun (WGS) entry which is preliminary data.</text>
</comment>
<gene>
    <name evidence="3" type="ORF">RUM44_003792</name>
</gene>
<dbReference type="CDD" id="cd01667">
    <property type="entry name" value="TGS_ThrRS"/>
    <property type="match status" value="1"/>
</dbReference>